<name>A0ABT0GSM2_9HYPH</name>
<evidence type="ECO:0000313" key="3">
    <source>
        <dbReference type="Proteomes" id="UP001431221"/>
    </source>
</evidence>
<organism evidence="2 3">
    <name type="scientific">Roseibium sediminicola</name>
    <dbReference type="NCBI Taxonomy" id="2933272"/>
    <lineage>
        <taxon>Bacteria</taxon>
        <taxon>Pseudomonadati</taxon>
        <taxon>Pseudomonadota</taxon>
        <taxon>Alphaproteobacteria</taxon>
        <taxon>Hyphomicrobiales</taxon>
        <taxon>Stappiaceae</taxon>
        <taxon>Roseibium</taxon>
    </lineage>
</organism>
<gene>
    <name evidence="2" type="ORF">M0H32_09725</name>
</gene>
<keyword evidence="3" id="KW-1185">Reference proteome</keyword>
<dbReference type="Pfam" id="PF13487">
    <property type="entry name" value="HD_5"/>
    <property type="match status" value="1"/>
</dbReference>
<dbReference type="CDD" id="cd00077">
    <property type="entry name" value="HDc"/>
    <property type="match status" value="1"/>
</dbReference>
<accession>A0ABT0GSM2</accession>
<dbReference type="SMART" id="SM00471">
    <property type="entry name" value="HDc"/>
    <property type="match status" value="1"/>
</dbReference>
<protein>
    <submittedName>
        <fullName evidence="2">HD domain-containing protein</fullName>
    </submittedName>
</protein>
<evidence type="ECO:0000313" key="2">
    <source>
        <dbReference type="EMBL" id="MCK7612439.1"/>
    </source>
</evidence>
<evidence type="ECO:0000259" key="1">
    <source>
        <dbReference type="PROSITE" id="PS51832"/>
    </source>
</evidence>
<dbReference type="PANTHER" id="PTHR43155">
    <property type="entry name" value="CYCLIC DI-GMP PHOSPHODIESTERASE PA4108-RELATED"/>
    <property type="match status" value="1"/>
</dbReference>
<feature type="domain" description="HD-GYP" evidence="1">
    <location>
        <begin position="164"/>
        <end position="360"/>
    </location>
</feature>
<proteinExistence type="predicted"/>
<dbReference type="Gene3D" id="1.10.3210.10">
    <property type="entry name" value="Hypothetical protein af1432"/>
    <property type="match status" value="1"/>
</dbReference>
<dbReference type="PROSITE" id="PS51832">
    <property type="entry name" value="HD_GYP"/>
    <property type="match status" value="1"/>
</dbReference>
<comment type="caution">
    <text evidence="2">The sequence shown here is derived from an EMBL/GenBank/DDBJ whole genome shotgun (WGS) entry which is preliminary data.</text>
</comment>
<dbReference type="RefSeq" id="WP_248153382.1">
    <property type="nucleotide sequence ID" value="NZ_JALNMJ010000005.1"/>
</dbReference>
<dbReference type="Proteomes" id="UP001431221">
    <property type="component" value="Unassembled WGS sequence"/>
</dbReference>
<dbReference type="InterPro" id="IPR003607">
    <property type="entry name" value="HD/PDEase_dom"/>
</dbReference>
<dbReference type="PANTHER" id="PTHR43155:SF2">
    <property type="entry name" value="CYCLIC DI-GMP PHOSPHODIESTERASE PA4108"/>
    <property type="match status" value="1"/>
</dbReference>
<dbReference type="SUPFAM" id="SSF109604">
    <property type="entry name" value="HD-domain/PDEase-like"/>
    <property type="match status" value="1"/>
</dbReference>
<dbReference type="EMBL" id="JALNMJ010000005">
    <property type="protein sequence ID" value="MCK7612439.1"/>
    <property type="molecule type" value="Genomic_DNA"/>
</dbReference>
<sequence length="360" mass="39714">MKIVLTITDAKKASRHFLGIASTYPAKLIEISDLTPRLPDNTIILVDFLGATSAVITHLKELRERSNYPLIGFADPKNRQQIMQARELGCRDIIDRTEQLDSVLLKLRKLIGDYARPKLLNRCSPRMAETVTSACSTYSQVSSAALTGGPLPLAKLKTSIDHITNTIEAEGLNAWLSAVELHHSHTFCHTLMVAGHVTNFARLLGLSKEEKSILSLGGLVHDLGKVKIPLSILDKPGKLTATERELINRHPVFSREILKDNTAVPAEVYDIAVSHHECLDGSGYPDGLKASEISELVRITTICDIYSALTEKRAYKDAMSPRQAFAIMLDMKGKLDDGLLRKFRDAVLSTELGQLRRAAT</sequence>
<reference evidence="2" key="1">
    <citation type="submission" date="2022-04" db="EMBL/GenBank/DDBJ databases">
        <title>Roseibium sp. CAU 1639 isolated from mud.</title>
        <authorList>
            <person name="Kim W."/>
        </authorList>
    </citation>
    <scope>NUCLEOTIDE SEQUENCE</scope>
    <source>
        <strain evidence="2">CAU 1639</strain>
    </source>
</reference>
<dbReference type="InterPro" id="IPR037522">
    <property type="entry name" value="HD_GYP_dom"/>
</dbReference>